<evidence type="ECO:0000313" key="2">
    <source>
        <dbReference type="EMBL" id="GAA2122931.1"/>
    </source>
</evidence>
<gene>
    <name evidence="2" type="primary">casA</name>
    <name evidence="2" type="ORF">GCM10009824_26290</name>
</gene>
<name>A0ABN2Y878_9MICC</name>
<reference evidence="2 3" key="1">
    <citation type="journal article" date="2019" name="Int. J. Syst. Evol. Microbiol.">
        <title>The Global Catalogue of Microorganisms (GCM) 10K type strain sequencing project: providing services to taxonomists for standard genome sequencing and annotation.</title>
        <authorList>
            <consortium name="The Broad Institute Genomics Platform"/>
            <consortium name="The Broad Institute Genome Sequencing Center for Infectious Disease"/>
            <person name="Wu L."/>
            <person name="Ma J."/>
        </authorList>
    </citation>
    <scope>NUCLEOTIDE SEQUENCE [LARGE SCALE GENOMIC DNA]</scope>
    <source>
        <strain evidence="2 3">JCM 15914</strain>
    </source>
</reference>
<dbReference type="Proteomes" id="UP001500166">
    <property type="component" value="Unassembled WGS sequence"/>
</dbReference>
<accession>A0ABN2Y878</accession>
<comment type="caution">
    <text evidence="2">The sequence shown here is derived from an EMBL/GenBank/DDBJ whole genome shotgun (WGS) entry which is preliminary data.</text>
</comment>
<dbReference type="InterPro" id="IPR013381">
    <property type="entry name" value="CRISPR-assoc_prot_Cse1"/>
</dbReference>
<sequence length="560" mass="61730">MTTDSPPQFDLVEQPWLPCTMLDGSVTELSLGEVFERSRQIRRISGELPTQDYALLRVLLVIFWRAHRDDPGLVGPGADVDEWWEDAFDAAGGETQVQRIRAYLEQWRHRFDLFDAAAPFMQVADLHTKKGEHGGVRRLLTDAESDYLSVRAGVSFDALGFAEAARWLVHVQAWDYSGIKSGAEGDPRVKGGKGYPIGTGWVGSTGGVVLHGRTLAETLVLNTAPHAVIAEREEEDLPAWEQEPHNAAPRGVEFPTGPCDVLTWQSRRVRLFPDDDRVTGVLVSNGDRIETKNQFADPMTAYRYSRNQSSKARTVHMPQQHDAARTLWRGLTPLLVREGVLQEAPRELQPKPPATIAWLHTVRHDRALPQDHLVGVELVGMVYGTQSSSVADTVHETLTVRLGTLMSKDSRTAKAIVDAGRATTEAAVDLGRYAGRLLQATGGEYAFQPHRTEGILHRLDAPFKDWLSEIDENSDPVVQRGRWFGLVERVVLEEAAVLQKGAGPKAVVGRMVQDAKGRPHLISSATAEGALRADLRQHLPGEPLPDATAATDTPTEGEDQ</sequence>
<dbReference type="Gene3D" id="1.10.132.100">
    <property type="match status" value="1"/>
</dbReference>
<organism evidence="2 3">
    <name type="scientific">Kocuria atrinae</name>
    <dbReference type="NCBI Taxonomy" id="592377"/>
    <lineage>
        <taxon>Bacteria</taxon>
        <taxon>Bacillati</taxon>
        <taxon>Actinomycetota</taxon>
        <taxon>Actinomycetes</taxon>
        <taxon>Micrococcales</taxon>
        <taxon>Micrococcaceae</taxon>
        <taxon>Kocuria</taxon>
    </lineage>
</organism>
<dbReference type="Pfam" id="PF09481">
    <property type="entry name" value="CRISPR_Cse1"/>
    <property type="match status" value="1"/>
</dbReference>
<protein>
    <submittedName>
        <fullName evidence="2">Type I-E CRISPR-associated protein Cse1/CasA</fullName>
    </submittedName>
</protein>
<keyword evidence="3" id="KW-1185">Reference proteome</keyword>
<feature type="compositionally biased region" description="Low complexity" evidence="1">
    <location>
        <begin position="544"/>
        <end position="554"/>
    </location>
</feature>
<dbReference type="CDD" id="cd09729">
    <property type="entry name" value="Cse1_I-E"/>
    <property type="match status" value="1"/>
</dbReference>
<proteinExistence type="predicted"/>
<dbReference type="NCBIfam" id="TIGR02547">
    <property type="entry name" value="casA_cse1"/>
    <property type="match status" value="1"/>
</dbReference>
<dbReference type="RefSeq" id="WP_315275822.1">
    <property type="nucleotide sequence ID" value="NZ_BAAAQA010000033.1"/>
</dbReference>
<dbReference type="EMBL" id="BAAAQA010000033">
    <property type="protein sequence ID" value="GAA2122931.1"/>
    <property type="molecule type" value="Genomic_DNA"/>
</dbReference>
<evidence type="ECO:0000256" key="1">
    <source>
        <dbReference type="SAM" id="MobiDB-lite"/>
    </source>
</evidence>
<feature type="region of interest" description="Disordered" evidence="1">
    <location>
        <begin position="532"/>
        <end position="560"/>
    </location>
</feature>
<evidence type="ECO:0000313" key="3">
    <source>
        <dbReference type="Proteomes" id="UP001500166"/>
    </source>
</evidence>